<evidence type="ECO:0000313" key="3">
    <source>
        <dbReference type="EMBL" id="SPQ98629.1"/>
    </source>
</evidence>
<protein>
    <submittedName>
        <fullName evidence="2">Uncharacterized protein</fullName>
    </submittedName>
</protein>
<evidence type="ECO:0000313" key="2">
    <source>
        <dbReference type="EMBL" id="CEO99078.1"/>
    </source>
</evidence>
<gene>
    <name evidence="2" type="ORF">PBRA_007192</name>
    <name evidence="3" type="ORF">PLBR_LOCUS5844</name>
</gene>
<reference evidence="2 4" key="1">
    <citation type="submission" date="2015-02" db="EMBL/GenBank/DDBJ databases">
        <authorList>
            <person name="Chooi Y.-H."/>
        </authorList>
    </citation>
    <scope>NUCLEOTIDE SEQUENCE [LARGE SCALE GENOMIC DNA]</scope>
    <source>
        <strain evidence="2">E3</strain>
    </source>
</reference>
<dbReference type="Proteomes" id="UP000290189">
    <property type="component" value="Unassembled WGS sequence"/>
</dbReference>
<dbReference type="Proteomes" id="UP000039324">
    <property type="component" value="Unassembled WGS sequence"/>
</dbReference>
<keyword evidence="4" id="KW-1185">Reference proteome</keyword>
<proteinExistence type="predicted"/>
<accession>A0A0G4IUQ6</accession>
<name>A0A0G4IUQ6_PLABS</name>
<keyword evidence="3" id="KW-0496">Mitochondrion</keyword>
<geneLocation type="mitochondrion" evidence="3"/>
<feature type="coiled-coil region" evidence="1">
    <location>
        <begin position="31"/>
        <end position="62"/>
    </location>
</feature>
<dbReference type="EMBL" id="CDSF01000089">
    <property type="protein sequence ID" value="CEO99078.1"/>
    <property type="molecule type" value="Genomic_DNA"/>
</dbReference>
<sequence length="67" mass="7783">MVARGPIVLSETELELLIDLIEPPTKRDEDMDADEQLKARLRDRLTSLLREIRKEHEQQQGQRNTGS</sequence>
<dbReference type="EMBL" id="OVEO01000010">
    <property type="protein sequence ID" value="SPQ98629.1"/>
    <property type="molecule type" value="Genomic_DNA"/>
</dbReference>
<dbReference type="AlphaFoldDB" id="A0A0G4IUQ6"/>
<keyword evidence="1" id="KW-0175">Coiled coil</keyword>
<evidence type="ECO:0000313" key="5">
    <source>
        <dbReference type="Proteomes" id="UP000290189"/>
    </source>
</evidence>
<organism evidence="2 4">
    <name type="scientific">Plasmodiophora brassicae</name>
    <name type="common">Clubroot disease agent</name>
    <dbReference type="NCBI Taxonomy" id="37360"/>
    <lineage>
        <taxon>Eukaryota</taxon>
        <taxon>Sar</taxon>
        <taxon>Rhizaria</taxon>
        <taxon>Endomyxa</taxon>
        <taxon>Phytomyxea</taxon>
        <taxon>Plasmodiophorida</taxon>
        <taxon>Plasmodiophoridae</taxon>
        <taxon>Plasmodiophora</taxon>
    </lineage>
</organism>
<reference evidence="3 5" key="2">
    <citation type="submission" date="2018-03" db="EMBL/GenBank/DDBJ databases">
        <authorList>
            <person name="Fogelqvist J."/>
        </authorList>
    </citation>
    <scope>NUCLEOTIDE SEQUENCE [LARGE SCALE GENOMIC DNA]</scope>
</reference>
<evidence type="ECO:0000313" key="4">
    <source>
        <dbReference type="Proteomes" id="UP000039324"/>
    </source>
</evidence>
<evidence type="ECO:0000256" key="1">
    <source>
        <dbReference type="SAM" id="Coils"/>
    </source>
</evidence>